<dbReference type="RefSeq" id="WP_168882821.1">
    <property type="nucleotide sequence ID" value="NZ_JABAIL010000003.1"/>
</dbReference>
<evidence type="ECO:0000256" key="1">
    <source>
        <dbReference type="SAM" id="Coils"/>
    </source>
</evidence>
<dbReference type="AlphaFoldDB" id="A0A7X8XWC3"/>
<organism evidence="2 3">
    <name type="scientific">Flammeovirga agarivorans</name>
    <dbReference type="NCBI Taxonomy" id="2726742"/>
    <lineage>
        <taxon>Bacteria</taxon>
        <taxon>Pseudomonadati</taxon>
        <taxon>Bacteroidota</taxon>
        <taxon>Cytophagia</taxon>
        <taxon>Cytophagales</taxon>
        <taxon>Flammeovirgaceae</taxon>
        <taxon>Flammeovirga</taxon>
    </lineage>
</organism>
<evidence type="ECO:0000313" key="2">
    <source>
        <dbReference type="EMBL" id="NLR92116.1"/>
    </source>
</evidence>
<reference evidence="2 3" key="1">
    <citation type="submission" date="2020-04" db="EMBL/GenBank/DDBJ databases">
        <title>Flammeovirga sp. SR4, a novel species isolated from seawater.</title>
        <authorList>
            <person name="Wang X."/>
        </authorList>
    </citation>
    <scope>NUCLEOTIDE SEQUENCE [LARGE SCALE GENOMIC DNA]</scope>
    <source>
        <strain evidence="2 3">SR4</strain>
    </source>
</reference>
<gene>
    <name evidence="2" type="ORF">HGP29_12895</name>
</gene>
<proteinExistence type="predicted"/>
<name>A0A7X8XWC3_9BACT</name>
<feature type="coiled-coil region" evidence="1">
    <location>
        <begin position="66"/>
        <end position="93"/>
    </location>
</feature>
<keyword evidence="1" id="KW-0175">Coiled coil</keyword>
<keyword evidence="3" id="KW-1185">Reference proteome</keyword>
<sequence>MKYILLFLTVFGFLSSTIASDKKLEKANKFAEIAQKEFNLKDNVKEQILSEHLTFLNEIEKIDEAVKNGEIGKEKAEQKKKELEKQFDKKMQDITGVSPALYKVFKRKAS</sequence>
<dbReference type="Proteomes" id="UP000585050">
    <property type="component" value="Unassembled WGS sequence"/>
</dbReference>
<comment type="caution">
    <text evidence="2">The sequence shown here is derived from an EMBL/GenBank/DDBJ whole genome shotgun (WGS) entry which is preliminary data.</text>
</comment>
<dbReference type="EMBL" id="JABAIL010000003">
    <property type="protein sequence ID" value="NLR92116.1"/>
    <property type="molecule type" value="Genomic_DNA"/>
</dbReference>
<accession>A0A7X8XWC3</accession>
<protein>
    <submittedName>
        <fullName evidence="2">Uncharacterized protein</fullName>
    </submittedName>
</protein>
<evidence type="ECO:0000313" key="3">
    <source>
        <dbReference type="Proteomes" id="UP000585050"/>
    </source>
</evidence>